<accession>A0A964FFN3</accession>
<keyword evidence="1" id="KW-0812">Transmembrane</keyword>
<evidence type="ECO:0000256" key="1">
    <source>
        <dbReference type="SAM" id="Phobius"/>
    </source>
</evidence>
<dbReference type="GO" id="GO:0006508">
    <property type="term" value="P:proteolysis"/>
    <property type="evidence" value="ECO:0007669"/>
    <property type="project" value="InterPro"/>
</dbReference>
<dbReference type="SUPFAM" id="SSF50494">
    <property type="entry name" value="Trypsin-like serine proteases"/>
    <property type="match status" value="1"/>
</dbReference>
<sequence length="274" mass="30087">MGRERSLIPALKYCFRGLKGGIFFLIGTTIFGGAIDWYWDRATIAQEVPTWNISPEAIDRSETLRLYQTKTVRVVKADSAGSGVIISREGNIYSVLTNWHVVDSSNPVILTADDLEHQLINPPQHLRDADLAVLQFYSEVDYPTATIAAQLPQVGDTVYAAGFPLAIANNENTLNLGNKAFRLTQGEVSIIPAKSLPQGYRLGYTNDTKVGMSGSPVFNAQGLLVAIHGRGKYRDPGFGVYLFEDGSEPTSEQLEQMIESSWGIPISVYSELIN</sequence>
<dbReference type="AlphaFoldDB" id="A0A964FFN3"/>
<gene>
    <name evidence="2" type="ORF">I4641_13455</name>
</gene>
<dbReference type="InterPro" id="IPR009003">
    <property type="entry name" value="Peptidase_S1_PA"/>
</dbReference>
<reference evidence="2" key="1">
    <citation type="journal article" date="2021" name="Antonie Van Leeuwenhoek">
        <title>Draft genome and description of Waterburya agarophytonicola gen. nov. sp. nov. (Pleurocapsales, Cyanobacteria): a seaweed symbiont.</title>
        <authorList>
            <person name="Bonthond G."/>
            <person name="Shalygin S."/>
            <person name="Bayer T."/>
            <person name="Weinberger F."/>
        </authorList>
    </citation>
    <scope>NUCLEOTIDE SEQUENCE</scope>
    <source>
        <strain evidence="2">KI4</strain>
    </source>
</reference>
<dbReference type="PRINTS" id="PR01774">
    <property type="entry name" value="EXFOLTOXIN"/>
</dbReference>
<comment type="caution">
    <text evidence="2">The sequence shown here is derived from an EMBL/GenBank/DDBJ whole genome shotgun (WGS) entry which is preliminary data.</text>
</comment>
<dbReference type="GO" id="GO:0004252">
    <property type="term" value="F:serine-type endopeptidase activity"/>
    <property type="evidence" value="ECO:0007669"/>
    <property type="project" value="InterPro"/>
</dbReference>
<protein>
    <submittedName>
        <fullName evidence="2">Trypsin-like peptidase domain-containing protein</fullName>
    </submittedName>
</protein>
<keyword evidence="3" id="KW-1185">Reference proteome</keyword>
<keyword evidence="1" id="KW-1133">Transmembrane helix</keyword>
<evidence type="ECO:0000313" key="3">
    <source>
        <dbReference type="Proteomes" id="UP000729733"/>
    </source>
</evidence>
<dbReference type="PANTHER" id="PTHR43019:SF23">
    <property type="entry name" value="PROTEASE DO-LIKE 5, CHLOROPLASTIC"/>
    <property type="match status" value="1"/>
</dbReference>
<dbReference type="PANTHER" id="PTHR43019">
    <property type="entry name" value="SERINE ENDOPROTEASE DEGS"/>
    <property type="match status" value="1"/>
</dbReference>
<feature type="transmembrane region" description="Helical" evidence="1">
    <location>
        <begin position="21"/>
        <end position="39"/>
    </location>
</feature>
<dbReference type="InterPro" id="IPR008353">
    <property type="entry name" value="Peptidase_S1B_tx"/>
</dbReference>
<organism evidence="2 3">
    <name type="scientific">Waterburya agarophytonicola KI4</name>
    <dbReference type="NCBI Taxonomy" id="2874699"/>
    <lineage>
        <taxon>Bacteria</taxon>
        <taxon>Bacillati</taxon>
        <taxon>Cyanobacteriota</taxon>
        <taxon>Cyanophyceae</taxon>
        <taxon>Pleurocapsales</taxon>
        <taxon>Hyellaceae</taxon>
        <taxon>Waterburya</taxon>
        <taxon>Waterburya agarophytonicola</taxon>
    </lineage>
</organism>
<dbReference type="Proteomes" id="UP000729733">
    <property type="component" value="Unassembled WGS sequence"/>
</dbReference>
<dbReference type="Pfam" id="PF13365">
    <property type="entry name" value="Trypsin_2"/>
    <property type="match status" value="1"/>
</dbReference>
<proteinExistence type="predicted"/>
<dbReference type="InterPro" id="IPR043504">
    <property type="entry name" value="Peptidase_S1_PA_chymotrypsin"/>
</dbReference>
<dbReference type="Gene3D" id="2.40.10.10">
    <property type="entry name" value="Trypsin-like serine proteases"/>
    <property type="match status" value="2"/>
</dbReference>
<evidence type="ECO:0000313" key="2">
    <source>
        <dbReference type="EMBL" id="MCC0177985.1"/>
    </source>
</evidence>
<dbReference type="EMBL" id="JADWDC010000032">
    <property type="protein sequence ID" value="MCC0177985.1"/>
    <property type="molecule type" value="Genomic_DNA"/>
</dbReference>
<keyword evidence="1" id="KW-0472">Membrane</keyword>
<name>A0A964FFN3_9CYAN</name>